<evidence type="ECO:0000313" key="3">
    <source>
        <dbReference type="Proteomes" id="UP000258309"/>
    </source>
</evidence>
<organism evidence="2 3">
    <name type="scientific">Scytalidium lignicola</name>
    <name type="common">Hyphomycete</name>
    <dbReference type="NCBI Taxonomy" id="5539"/>
    <lineage>
        <taxon>Eukaryota</taxon>
        <taxon>Fungi</taxon>
        <taxon>Dikarya</taxon>
        <taxon>Ascomycota</taxon>
        <taxon>Pezizomycotina</taxon>
        <taxon>Leotiomycetes</taxon>
        <taxon>Leotiomycetes incertae sedis</taxon>
        <taxon>Scytalidium</taxon>
    </lineage>
</organism>
<feature type="region of interest" description="Disordered" evidence="1">
    <location>
        <begin position="1"/>
        <end position="40"/>
    </location>
</feature>
<accession>A0A3E2H8P9</accession>
<comment type="caution">
    <text evidence="2">The sequence shown here is derived from an EMBL/GenBank/DDBJ whole genome shotgun (WGS) entry which is preliminary data.</text>
</comment>
<dbReference type="AlphaFoldDB" id="A0A3E2H8P9"/>
<feature type="region of interest" description="Disordered" evidence="1">
    <location>
        <begin position="64"/>
        <end position="84"/>
    </location>
</feature>
<protein>
    <submittedName>
        <fullName evidence="2">Uncharacterized protein</fullName>
    </submittedName>
</protein>
<feature type="compositionally biased region" description="Polar residues" evidence="1">
    <location>
        <begin position="73"/>
        <end position="84"/>
    </location>
</feature>
<proteinExistence type="predicted"/>
<feature type="non-terminal residue" evidence="2">
    <location>
        <position position="1"/>
    </location>
</feature>
<sequence>MISTQRGGESGSGEGGPRREAERKRIGHASGSADYGAPREVDGILSRSTTGSFVFAFSSSPFSHLGRAVSGPDSASHSAGRQGS</sequence>
<name>A0A3E2H8P9_SCYLI</name>
<dbReference type="Proteomes" id="UP000258309">
    <property type="component" value="Unassembled WGS sequence"/>
</dbReference>
<keyword evidence="3" id="KW-1185">Reference proteome</keyword>
<feature type="non-terminal residue" evidence="2">
    <location>
        <position position="84"/>
    </location>
</feature>
<gene>
    <name evidence="2" type="ORF">B7463_g6541</name>
</gene>
<evidence type="ECO:0000313" key="2">
    <source>
        <dbReference type="EMBL" id="RFU29806.1"/>
    </source>
</evidence>
<reference evidence="2 3" key="1">
    <citation type="submission" date="2018-05" db="EMBL/GenBank/DDBJ databases">
        <title>Draft genome sequence of Scytalidium lignicola DSM 105466, a ubiquitous saprotrophic fungus.</title>
        <authorList>
            <person name="Buettner E."/>
            <person name="Gebauer A.M."/>
            <person name="Hofrichter M."/>
            <person name="Liers C."/>
            <person name="Kellner H."/>
        </authorList>
    </citation>
    <scope>NUCLEOTIDE SEQUENCE [LARGE SCALE GENOMIC DNA]</scope>
    <source>
        <strain evidence="2 3">DSM 105466</strain>
    </source>
</reference>
<dbReference type="EMBL" id="NCSJ02000117">
    <property type="protein sequence ID" value="RFU29806.1"/>
    <property type="molecule type" value="Genomic_DNA"/>
</dbReference>
<evidence type="ECO:0000256" key="1">
    <source>
        <dbReference type="SAM" id="MobiDB-lite"/>
    </source>
</evidence>